<proteinExistence type="predicted"/>
<organism evidence="1 2">
    <name type="scientific">Ktedonobacter racemifer DSM 44963</name>
    <dbReference type="NCBI Taxonomy" id="485913"/>
    <lineage>
        <taxon>Bacteria</taxon>
        <taxon>Bacillati</taxon>
        <taxon>Chloroflexota</taxon>
        <taxon>Ktedonobacteria</taxon>
        <taxon>Ktedonobacterales</taxon>
        <taxon>Ktedonobacteraceae</taxon>
        <taxon>Ktedonobacter</taxon>
    </lineage>
</organism>
<keyword evidence="1" id="KW-0255">Endonuclease</keyword>
<dbReference type="InParanoid" id="D6TPM7"/>
<dbReference type="Gene3D" id="3.40.50.300">
    <property type="entry name" value="P-loop containing nucleotide triphosphate hydrolases"/>
    <property type="match status" value="1"/>
</dbReference>
<dbReference type="Proteomes" id="UP000004508">
    <property type="component" value="Unassembled WGS sequence"/>
</dbReference>
<keyword evidence="1" id="KW-0378">Hydrolase</keyword>
<comment type="caution">
    <text evidence="1">The sequence shown here is derived from an EMBL/GenBank/DDBJ whole genome shotgun (WGS) entry which is preliminary data.</text>
</comment>
<gene>
    <name evidence="1" type="ORF">Krac_6868</name>
</gene>
<dbReference type="EMBL" id="ADVG01000002">
    <property type="protein sequence ID" value="EFH85641.1"/>
    <property type="molecule type" value="Genomic_DNA"/>
</dbReference>
<protein>
    <submittedName>
        <fullName evidence="1">GTPase subunit of restriction endonuclease</fullName>
    </submittedName>
</protein>
<dbReference type="InterPro" id="IPR027417">
    <property type="entry name" value="P-loop_NTPase"/>
</dbReference>
<reference evidence="1 2" key="1">
    <citation type="journal article" date="2011" name="Stand. Genomic Sci.">
        <title>Non-contiguous finished genome sequence and contextual data of the filamentous soil bacterium Ktedonobacter racemifer type strain (SOSP1-21).</title>
        <authorList>
            <person name="Chang Y.J."/>
            <person name="Land M."/>
            <person name="Hauser L."/>
            <person name="Chertkov O."/>
            <person name="Del Rio T.G."/>
            <person name="Nolan M."/>
            <person name="Copeland A."/>
            <person name="Tice H."/>
            <person name="Cheng J.F."/>
            <person name="Lucas S."/>
            <person name="Han C."/>
            <person name="Goodwin L."/>
            <person name="Pitluck S."/>
            <person name="Ivanova N."/>
            <person name="Ovchinikova G."/>
            <person name="Pati A."/>
            <person name="Chen A."/>
            <person name="Palaniappan K."/>
            <person name="Mavromatis K."/>
            <person name="Liolios K."/>
            <person name="Brettin T."/>
            <person name="Fiebig A."/>
            <person name="Rohde M."/>
            <person name="Abt B."/>
            <person name="Goker M."/>
            <person name="Detter J.C."/>
            <person name="Woyke T."/>
            <person name="Bristow J."/>
            <person name="Eisen J.A."/>
            <person name="Markowitz V."/>
            <person name="Hugenholtz P."/>
            <person name="Kyrpides N.C."/>
            <person name="Klenk H.P."/>
            <person name="Lapidus A."/>
        </authorList>
    </citation>
    <scope>NUCLEOTIDE SEQUENCE [LARGE SCALE GENOMIC DNA]</scope>
    <source>
        <strain evidence="2">DSM 44963</strain>
    </source>
</reference>
<dbReference type="GO" id="GO:0004519">
    <property type="term" value="F:endonuclease activity"/>
    <property type="evidence" value="ECO:0007669"/>
    <property type="project" value="UniProtKB-KW"/>
</dbReference>
<dbReference type="STRING" id="485913.Krac_6868"/>
<dbReference type="eggNOG" id="COG1401">
    <property type="taxonomic scope" value="Bacteria"/>
</dbReference>
<dbReference type="RefSeq" id="WP_007909305.1">
    <property type="nucleotide sequence ID" value="NZ_ADVG01000002.1"/>
</dbReference>
<dbReference type="OrthoDB" id="9781481at2"/>
<keyword evidence="1" id="KW-0540">Nuclease</keyword>
<dbReference type="SUPFAM" id="SSF52540">
    <property type="entry name" value="P-loop containing nucleoside triphosphate hydrolases"/>
    <property type="match status" value="1"/>
</dbReference>
<dbReference type="AlphaFoldDB" id="D6TPM7"/>
<evidence type="ECO:0000313" key="2">
    <source>
        <dbReference type="Proteomes" id="UP000004508"/>
    </source>
</evidence>
<keyword evidence="2" id="KW-1185">Reference proteome</keyword>
<accession>D6TPM7</accession>
<sequence length="561" mass="64573">MPNFWIEKTLVRRRDDRIHGEYALGKALWSPQKGKDGADIYHFMREVEPGDIVLHFIDNAEITGVSTVQSKMEEFGGVANTQWGEGPSYLVRLRDFVPLNPPLKRDMILNERYKSRLQGLINSGIKNLFYNRELNLRQGSYLTPAPRTLIEILNDAYREETGSLLFDLNREIPTLVALQALSTPLGAHIIDSRVIENSSSEPSDPSEDSAFEMKSAPMTEKALLDHIKQYIEAKGYYFDEETIYNYHICLKTRPFVILAGVSGTGKSKLSQLYAEAIGYTRKNDHYLRLPVRPSWDDDRYLLGYLNTITNEYVTESALEFLIQAQRDEHSLFFLCLDEMNLAHVEYYFSQFLSALEEEHPQDREIILLGRKAQEVLTSKKKTLDMPSSITIPANFLLAGTINVDETTQPLSDKVMDRANTIEFFTVNLEKIPSKSQTREPMRVSAHIWQSYQSSEPDTSYRALLIEISQILLKGDIGLGYRVAREIEMYLANSKDILTPEVAFDLQVKQRILPHIRGTEVIKESLDDLLGLMEKYNFVRSAKRLQKMQERLRRDGYVNFWQ</sequence>
<name>D6TPM7_KTERA</name>
<evidence type="ECO:0000313" key="1">
    <source>
        <dbReference type="EMBL" id="EFH85641.1"/>
    </source>
</evidence>